<evidence type="ECO:0000259" key="5">
    <source>
        <dbReference type="Pfam" id="PF08281"/>
    </source>
</evidence>
<organism evidence="6 7">
    <name type="scientific">Pinibacter aurantiacus</name>
    <dbReference type="NCBI Taxonomy" id="2851599"/>
    <lineage>
        <taxon>Bacteria</taxon>
        <taxon>Pseudomonadati</taxon>
        <taxon>Bacteroidota</taxon>
        <taxon>Chitinophagia</taxon>
        <taxon>Chitinophagales</taxon>
        <taxon>Chitinophagaceae</taxon>
        <taxon>Pinibacter</taxon>
    </lineage>
</organism>
<keyword evidence="7" id="KW-1185">Reference proteome</keyword>
<dbReference type="RefSeq" id="WP_217789247.1">
    <property type="nucleotide sequence ID" value="NZ_JAHSPG010000001.1"/>
</dbReference>
<dbReference type="Pfam" id="PF08281">
    <property type="entry name" value="Sigma70_r4_2"/>
    <property type="match status" value="1"/>
</dbReference>
<evidence type="ECO:0000313" key="7">
    <source>
        <dbReference type="Proteomes" id="UP000812270"/>
    </source>
</evidence>
<accession>A0A9E2S843</accession>
<dbReference type="NCBIfam" id="TIGR02937">
    <property type="entry name" value="sigma70-ECF"/>
    <property type="match status" value="1"/>
</dbReference>
<dbReference type="Proteomes" id="UP000812270">
    <property type="component" value="Unassembled WGS sequence"/>
</dbReference>
<evidence type="ECO:0000256" key="2">
    <source>
        <dbReference type="ARBA" id="ARBA00023082"/>
    </source>
</evidence>
<dbReference type="PANTHER" id="PTHR43133">
    <property type="entry name" value="RNA POLYMERASE ECF-TYPE SIGMA FACTO"/>
    <property type="match status" value="1"/>
</dbReference>
<dbReference type="PANTHER" id="PTHR43133:SF46">
    <property type="entry name" value="RNA POLYMERASE SIGMA-70 FACTOR ECF SUBFAMILY"/>
    <property type="match status" value="1"/>
</dbReference>
<keyword evidence="3" id="KW-0804">Transcription</keyword>
<dbReference type="InterPro" id="IPR013249">
    <property type="entry name" value="RNA_pol_sigma70_r4_t2"/>
</dbReference>
<evidence type="ECO:0000256" key="3">
    <source>
        <dbReference type="ARBA" id="ARBA00023163"/>
    </source>
</evidence>
<dbReference type="Pfam" id="PF04542">
    <property type="entry name" value="Sigma70_r2"/>
    <property type="match status" value="1"/>
</dbReference>
<dbReference type="InterPro" id="IPR014284">
    <property type="entry name" value="RNA_pol_sigma-70_dom"/>
</dbReference>
<name>A0A9E2S843_9BACT</name>
<dbReference type="AlphaFoldDB" id="A0A9E2S843"/>
<dbReference type="GO" id="GO:0006352">
    <property type="term" value="P:DNA-templated transcription initiation"/>
    <property type="evidence" value="ECO:0007669"/>
    <property type="project" value="InterPro"/>
</dbReference>
<reference evidence="6" key="1">
    <citation type="submission" date="2021-06" db="EMBL/GenBank/DDBJ databases">
        <authorList>
            <person name="Huq M.A."/>
        </authorList>
    </citation>
    <scope>NUCLEOTIDE SEQUENCE</scope>
    <source>
        <strain evidence="6">MAH-26</strain>
    </source>
</reference>
<dbReference type="EMBL" id="JAHSPG010000001">
    <property type="protein sequence ID" value="MBV4355700.1"/>
    <property type="molecule type" value="Genomic_DNA"/>
</dbReference>
<dbReference type="InterPro" id="IPR039425">
    <property type="entry name" value="RNA_pol_sigma-70-like"/>
</dbReference>
<evidence type="ECO:0000313" key="6">
    <source>
        <dbReference type="EMBL" id="MBV4355700.1"/>
    </source>
</evidence>
<dbReference type="GO" id="GO:0003677">
    <property type="term" value="F:DNA binding"/>
    <property type="evidence" value="ECO:0007669"/>
    <property type="project" value="InterPro"/>
</dbReference>
<dbReference type="GO" id="GO:0016987">
    <property type="term" value="F:sigma factor activity"/>
    <property type="evidence" value="ECO:0007669"/>
    <property type="project" value="UniProtKB-KW"/>
</dbReference>
<dbReference type="InterPro" id="IPR007627">
    <property type="entry name" value="RNA_pol_sigma70_r2"/>
</dbReference>
<keyword evidence="2" id="KW-0731">Sigma factor</keyword>
<gene>
    <name evidence="6" type="ORF">KTO63_00980</name>
</gene>
<comment type="caution">
    <text evidence="6">The sequence shown here is derived from an EMBL/GenBank/DDBJ whole genome shotgun (WGS) entry which is preliminary data.</text>
</comment>
<keyword evidence="1" id="KW-0805">Transcription regulation</keyword>
<feature type="domain" description="RNA polymerase sigma-70 region 2" evidence="4">
    <location>
        <begin position="17"/>
        <end position="82"/>
    </location>
</feature>
<proteinExistence type="predicted"/>
<feature type="domain" description="RNA polymerase sigma factor 70 region 4 type 2" evidence="5">
    <location>
        <begin position="111"/>
        <end position="162"/>
    </location>
</feature>
<protein>
    <submittedName>
        <fullName evidence="6">Sigma-70 family RNA polymerase sigma factor</fullName>
    </submittedName>
</protein>
<sequence>MVKEIRKGNQHVYYKAYDEYHGKLYQYVFKYTRSAYLAEETVQLAFIKLWEKRESLSIEHSLSSQLFRISKSILVDLLRKEKLRQTQELSDIFIAAPVASEKIIYKEELENVFAAIEGLPTQSRRVFELSRLDNLSHKEISDRLSISTKTIENHISKALKYLKTNLTIFL</sequence>
<evidence type="ECO:0000259" key="4">
    <source>
        <dbReference type="Pfam" id="PF04542"/>
    </source>
</evidence>
<evidence type="ECO:0000256" key="1">
    <source>
        <dbReference type="ARBA" id="ARBA00023015"/>
    </source>
</evidence>